<dbReference type="RefSeq" id="WP_068839819.1">
    <property type="nucleotide sequence ID" value="NZ_BMXC01000001.1"/>
</dbReference>
<reference evidence="3" key="1">
    <citation type="submission" date="2016-10" db="EMBL/GenBank/DDBJ databases">
        <authorList>
            <person name="Varghese N."/>
        </authorList>
    </citation>
    <scope>NUCLEOTIDE SEQUENCE [LARGE SCALE GENOMIC DNA]</scope>
    <source>
        <strain evidence="3">DSM 18820</strain>
    </source>
</reference>
<proteinExistence type="predicted"/>
<evidence type="ECO:0000313" key="2">
    <source>
        <dbReference type="EMBL" id="SFU45557.1"/>
    </source>
</evidence>
<dbReference type="OrthoDB" id="6902891at2"/>
<dbReference type="InterPro" id="IPR054485">
    <property type="entry name" value="FlK-like_dom"/>
</dbReference>
<dbReference type="Pfam" id="PF22636">
    <property type="entry name" value="FlK"/>
    <property type="match status" value="1"/>
</dbReference>
<dbReference type="InterPro" id="IPR025540">
    <property type="entry name" value="FlK"/>
</dbReference>
<accession>A0A1I7GAS7</accession>
<gene>
    <name evidence="2" type="ORF">SAMN04487941_0875</name>
</gene>
<organism evidence="2 3">
    <name type="scientific">Pontibacter akesuensis</name>
    <dbReference type="NCBI Taxonomy" id="388950"/>
    <lineage>
        <taxon>Bacteria</taxon>
        <taxon>Pseudomonadati</taxon>
        <taxon>Bacteroidota</taxon>
        <taxon>Cytophagia</taxon>
        <taxon>Cytophagales</taxon>
        <taxon>Hymenobacteraceae</taxon>
        <taxon>Pontibacter</taxon>
    </lineage>
</organism>
<dbReference type="STRING" id="388950.GCA_001611675_04011"/>
<dbReference type="EMBL" id="FPCA01000001">
    <property type="protein sequence ID" value="SFU45557.1"/>
    <property type="molecule type" value="Genomic_DNA"/>
</dbReference>
<feature type="domain" description="Fluoroacetyl-CoA-specific thioesterase-like" evidence="1">
    <location>
        <begin position="25"/>
        <end position="128"/>
    </location>
</feature>
<dbReference type="AlphaFoldDB" id="A0A1I7GAS7"/>
<dbReference type="InterPro" id="IPR029069">
    <property type="entry name" value="HotDog_dom_sf"/>
</dbReference>
<dbReference type="PANTHER" id="PTHR36934">
    <property type="entry name" value="BLR0278 PROTEIN"/>
    <property type="match status" value="1"/>
</dbReference>
<dbReference type="SUPFAM" id="SSF54637">
    <property type="entry name" value="Thioesterase/thiol ester dehydrase-isomerase"/>
    <property type="match status" value="1"/>
</dbReference>
<name>A0A1I7GAS7_9BACT</name>
<evidence type="ECO:0000259" key="1">
    <source>
        <dbReference type="Pfam" id="PF22636"/>
    </source>
</evidence>
<sequence>MRTTGNDKQTTPIKPGDIRTYSKRITTADFAAFEDGLVHAVCSTFSLAQAAEWAGRLFVLDIKSADEEGIGTFLTINHKAPAFEGNDVVITATLTKHEGHDVICSFEAKVGDRVVADGETGQKILKKEKLARILAPKQV</sequence>
<dbReference type="Gene3D" id="3.10.129.10">
    <property type="entry name" value="Hotdog Thioesterase"/>
    <property type="match status" value="1"/>
</dbReference>
<evidence type="ECO:0000313" key="3">
    <source>
        <dbReference type="Proteomes" id="UP000182491"/>
    </source>
</evidence>
<keyword evidence="3" id="KW-1185">Reference proteome</keyword>
<dbReference type="Proteomes" id="UP000182491">
    <property type="component" value="Unassembled WGS sequence"/>
</dbReference>
<protein>
    <submittedName>
        <fullName evidence="2">Predicted thioesterase</fullName>
    </submittedName>
</protein>
<dbReference type="PANTHER" id="PTHR36934:SF1">
    <property type="entry name" value="THIOESTERASE DOMAIN-CONTAINING PROTEIN"/>
    <property type="match status" value="1"/>
</dbReference>